<dbReference type="STRING" id="329884.A0A4U0XUR4"/>
<comment type="caution">
    <text evidence="2">The sequence shown here is derived from an EMBL/GenBank/DDBJ whole genome shotgun (WGS) entry which is preliminary data.</text>
</comment>
<sequence length="418" mass="44985">MCCVSAAQQKETPAPTAPKVATSWLLEILASTLSLVSIAGLVIFLHAIDDKPYSSWRIISVDITPNTLLSILSTVCKASFLLCVTEGLSQLKWNYFRQRERRLLDLQHFDDASRGQLGALRLVWSVRHRALLANLGAVITVLAIATDPLTNQILTVRTRPTDATNVTASIGAARAYGLQARDPLTTAVCNYTTPGGINASVQLQSTDGVAVTPDTFLETMISDLGSMAGNNSDRMNIAMDESGSVAGFNDTFDFSIGGDRPANNGNNGVNLVTSPALQQTFYTANGGNVSQTLIDIARSMTDEVRQGPESVVISGSVAYEVAYIEVRWVWIVYLAILCGTAVVFLLGAIVSTWRQGTPVWKSSVLALLSHGGDVGGESFRQLDARDVHAIEKVAEDVKAQLGADDVLYYSRAEKARRT</sequence>
<keyword evidence="1" id="KW-0812">Transmembrane</keyword>
<protein>
    <submittedName>
        <fullName evidence="2">Uncharacterized protein</fullName>
    </submittedName>
</protein>
<feature type="transmembrane region" description="Helical" evidence="1">
    <location>
        <begin position="68"/>
        <end position="89"/>
    </location>
</feature>
<dbReference type="InterPro" id="IPR021514">
    <property type="entry name" value="DUF3176"/>
</dbReference>
<dbReference type="PANTHER" id="PTHR35394">
    <property type="entry name" value="DUF3176 DOMAIN-CONTAINING PROTEIN"/>
    <property type="match status" value="1"/>
</dbReference>
<feature type="transmembrane region" description="Helical" evidence="1">
    <location>
        <begin position="328"/>
        <end position="353"/>
    </location>
</feature>
<reference evidence="2 3" key="1">
    <citation type="submission" date="2017-03" db="EMBL/GenBank/DDBJ databases">
        <title>Genomes of endolithic fungi from Antarctica.</title>
        <authorList>
            <person name="Coleine C."/>
            <person name="Masonjones S."/>
            <person name="Stajich J.E."/>
        </authorList>
    </citation>
    <scope>NUCLEOTIDE SEQUENCE [LARGE SCALE GENOMIC DNA]</scope>
    <source>
        <strain evidence="2 3">CCFEE 5184</strain>
    </source>
</reference>
<proteinExistence type="predicted"/>
<dbReference type="PANTHER" id="PTHR35394:SF5">
    <property type="entry name" value="DUF3176 DOMAIN-CONTAINING PROTEIN"/>
    <property type="match status" value="1"/>
</dbReference>
<accession>A0A4U0XUR4</accession>
<dbReference type="OrthoDB" id="5242705at2759"/>
<keyword evidence="1" id="KW-0472">Membrane</keyword>
<organism evidence="2 3">
    <name type="scientific">Friedmanniomyces simplex</name>
    <dbReference type="NCBI Taxonomy" id="329884"/>
    <lineage>
        <taxon>Eukaryota</taxon>
        <taxon>Fungi</taxon>
        <taxon>Dikarya</taxon>
        <taxon>Ascomycota</taxon>
        <taxon>Pezizomycotina</taxon>
        <taxon>Dothideomycetes</taxon>
        <taxon>Dothideomycetidae</taxon>
        <taxon>Mycosphaerellales</taxon>
        <taxon>Teratosphaeriaceae</taxon>
        <taxon>Friedmanniomyces</taxon>
    </lineage>
</organism>
<evidence type="ECO:0000313" key="2">
    <source>
        <dbReference type="EMBL" id="TKA81460.1"/>
    </source>
</evidence>
<dbReference type="AlphaFoldDB" id="A0A4U0XUR4"/>
<dbReference type="EMBL" id="NAJQ01000051">
    <property type="protein sequence ID" value="TKA81460.1"/>
    <property type="molecule type" value="Genomic_DNA"/>
</dbReference>
<dbReference type="Proteomes" id="UP000309340">
    <property type="component" value="Unassembled WGS sequence"/>
</dbReference>
<gene>
    <name evidence="2" type="ORF">B0A55_02921</name>
</gene>
<evidence type="ECO:0000313" key="3">
    <source>
        <dbReference type="Proteomes" id="UP000309340"/>
    </source>
</evidence>
<feature type="transmembrane region" description="Helical" evidence="1">
    <location>
        <begin position="24"/>
        <end position="48"/>
    </location>
</feature>
<evidence type="ECO:0000256" key="1">
    <source>
        <dbReference type="SAM" id="Phobius"/>
    </source>
</evidence>
<dbReference type="Pfam" id="PF11374">
    <property type="entry name" value="DUF3176"/>
    <property type="match status" value="1"/>
</dbReference>
<keyword evidence="1" id="KW-1133">Transmembrane helix</keyword>
<name>A0A4U0XUR4_9PEZI</name>
<keyword evidence="3" id="KW-1185">Reference proteome</keyword>